<reference evidence="3" key="1">
    <citation type="submission" date="2017-03" db="EMBL/GenBank/DDBJ databases">
        <title>Phytopthora megakarya and P. palmivora, two closely related causual agents of cacao black pod achieved similar genome size and gene model numbers by different mechanisms.</title>
        <authorList>
            <person name="Ali S."/>
            <person name="Shao J."/>
            <person name="Larry D.J."/>
            <person name="Kronmiller B."/>
            <person name="Shen D."/>
            <person name="Strem M.D."/>
            <person name="Melnick R.L."/>
            <person name="Guiltinan M.J."/>
            <person name="Tyler B.M."/>
            <person name="Meinhardt L.W."/>
            <person name="Bailey B.A."/>
        </authorList>
    </citation>
    <scope>NUCLEOTIDE SEQUENCE [LARGE SCALE GENOMIC DNA]</scope>
    <source>
        <strain evidence="3">zdho120</strain>
    </source>
</reference>
<dbReference type="InterPro" id="IPR050951">
    <property type="entry name" value="Retrovirus_Pol_polyprotein"/>
</dbReference>
<dbReference type="STRING" id="4795.A0A225WIP3"/>
<dbReference type="AlphaFoldDB" id="A0A225WIP3"/>
<dbReference type="InterPro" id="IPR036397">
    <property type="entry name" value="RNaseH_sf"/>
</dbReference>
<name>A0A225WIP3_9STRA</name>
<dbReference type="EMBL" id="NBNE01000880">
    <property type="protein sequence ID" value="OWZ16730.1"/>
    <property type="molecule type" value="Genomic_DNA"/>
</dbReference>
<accession>A0A225WIP3</accession>
<dbReference type="SUPFAM" id="SSF53098">
    <property type="entry name" value="Ribonuclease H-like"/>
    <property type="match status" value="1"/>
</dbReference>
<evidence type="ECO:0000313" key="2">
    <source>
        <dbReference type="EMBL" id="OWZ16730.1"/>
    </source>
</evidence>
<gene>
    <name evidence="2" type="ORF">PHMEG_0009425</name>
</gene>
<evidence type="ECO:0000313" key="3">
    <source>
        <dbReference type="Proteomes" id="UP000198211"/>
    </source>
</evidence>
<dbReference type="InterPro" id="IPR012337">
    <property type="entry name" value="RNaseH-like_sf"/>
</dbReference>
<dbReference type="FunFam" id="3.30.420.10:FF:000032">
    <property type="entry name" value="Retrovirus-related Pol polyprotein from transposon 297-like Protein"/>
    <property type="match status" value="1"/>
</dbReference>
<dbReference type="PANTHER" id="PTHR37984">
    <property type="entry name" value="PROTEIN CBG26694"/>
    <property type="match status" value="1"/>
</dbReference>
<dbReference type="GO" id="GO:0003676">
    <property type="term" value="F:nucleic acid binding"/>
    <property type="evidence" value="ECO:0007669"/>
    <property type="project" value="InterPro"/>
</dbReference>
<dbReference type="Proteomes" id="UP000198211">
    <property type="component" value="Unassembled WGS sequence"/>
</dbReference>
<protein>
    <submittedName>
        <fullName evidence="2">Gag-pol fusion protein</fullName>
    </submittedName>
</protein>
<keyword evidence="3" id="KW-1185">Reference proteome</keyword>
<proteinExistence type="predicted"/>
<dbReference type="PANTHER" id="PTHR37984:SF5">
    <property type="entry name" value="PROTEIN NYNRIN-LIKE"/>
    <property type="match status" value="1"/>
</dbReference>
<comment type="caution">
    <text evidence="2">The sequence shown here is derived from an EMBL/GenBank/DDBJ whole genome shotgun (WGS) entry which is preliminary data.</text>
</comment>
<sequence length="321" mass="37283">MAPQFEMHNGVLMRRVHLRARAGPANTKLVPVIPLRFIETMFYYCHGDLMSAHIGKPKTLEKRMPVKDLSGPFSLVVVDAIGPLPTTDRGNKYILVFVNYFTRCAEVLAIQALDSITCVNVMIDRVICRHGVPEQLLRDRGTNFTSELARSLYQTLAIKKLFGAAYHPPTQGLIGRFSLLGMLRLFVHETQTDWDVYLPRVLFAYRTSYHESLRDTPFFSLYGRDPKLTLELAFLNTTKNWKSNEVANYRRQLYKSLHDSRRMVERQLIKAQDRNDVRSQKRKVVSYDEGDSVWVFQHFRAKRGEKRPRNWRSPGMDRIGF</sequence>
<dbReference type="Gene3D" id="3.30.420.10">
    <property type="entry name" value="Ribonuclease H-like superfamily/Ribonuclease H"/>
    <property type="match status" value="1"/>
</dbReference>
<dbReference type="GO" id="GO:0015074">
    <property type="term" value="P:DNA integration"/>
    <property type="evidence" value="ECO:0007669"/>
    <property type="project" value="InterPro"/>
</dbReference>
<dbReference type="PROSITE" id="PS50994">
    <property type="entry name" value="INTEGRASE"/>
    <property type="match status" value="1"/>
</dbReference>
<feature type="domain" description="Integrase catalytic" evidence="1">
    <location>
        <begin position="68"/>
        <end position="234"/>
    </location>
</feature>
<dbReference type="OrthoDB" id="119951at2759"/>
<dbReference type="InterPro" id="IPR001584">
    <property type="entry name" value="Integrase_cat-core"/>
</dbReference>
<evidence type="ECO:0000259" key="1">
    <source>
        <dbReference type="PROSITE" id="PS50994"/>
    </source>
</evidence>
<organism evidence="2 3">
    <name type="scientific">Phytophthora megakarya</name>
    <dbReference type="NCBI Taxonomy" id="4795"/>
    <lineage>
        <taxon>Eukaryota</taxon>
        <taxon>Sar</taxon>
        <taxon>Stramenopiles</taxon>
        <taxon>Oomycota</taxon>
        <taxon>Peronosporomycetes</taxon>
        <taxon>Peronosporales</taxon>
        <taxon>Peronosporaceae</taxon>
        <taxon>Phytophthora</taxon>
    </lineage>
</organism>